<feature type="compositionally biased region" description="Acidic residues" evidence="5">
    <location>
        <begin position="362"/>
        <end position="379"/>
    </location>
</feature>
<organism evidence="7 8">
    <name type="scientific">Tritrichomonas foetus</name>
    <dbReference type="NCBI Taxonomy" id="1144522"/>
    <lineage>
        <taxon>Eukaryota</taxon>
        <taxon>Metamonada</taxon>
        <taxon>Parabasalia</taxon>
        <taxon>Tritrichomonadida</taxon>
        <taxon>Tritrichomonadidae</taxon>
        <taxon>Tritrichomonas</taxon>
    </lineage>
</organism>
<dbReference type="GO" id="GO:0005730">
    <property type="term" value="C:nucleolus"/>
    <property type="evidence" value="ECO:0007669"/>
    <property type="project" value="TreeGrafter"/>
</dbReference>
<dbReference type="InterPro" id="IPR027417">
    <property type="entry name" value="P-loop_NTPase"/>
</dbReference>
<proteinExistence type="predicted"/>
<dbReference type="Pfam" id="PF08701">
    <property type="entry name" value="GN3L_Grn1"/>
    <property type="match status" value="1"/>
</dbReference>
<comment type="caution">
    <text evidence="7">The sequence shown here is derived from an EMBL/GenBank/DDBJ whole genome shotgun (WGS) entry which is preliminary data.</text>
</comment>
<protein>
    <recommendedName>
        <fullName evidence="6">Guanine nucleotide-binding protein-like 3 N-terminal domain-containing protein</fullName>
    </recommendedName>
</protein>
<evidence type="ECO:0000256" key="4">
    <source>
        <dbReference type="ARBA" id="ARBA00023242"/>
    </source>
</evidence>
<dbReference type="EMBL" id="MLAK01000865">
    <property type="protein sequence ID" value="OHT02499.1"/>
    <property type="molecule type" value="Genomic_DNA"/>
</dbReference>
<dbReference type="InterPro" id="IPR050755">
    <property type="entry name" value="TRAFAC_YlqF/YawG_RiboMat"/>
</dbReference>
<reference evidence="7" key="1">
    <citation type="submission" date="2016-10" db="EMBL/GenBank/DDBJ databases">
        <authorList>
            <person name="Benchimol M."/>
            <person name="Almeida L.G."/>
            <person name="Vasconcelos A.T."/>
            <person name="Perreira-Neves A."/>
            <person name="Rosa I.A."/>
            <person name="Tasca T."/>
            <person name="Bogo M.R."/>
            <person name="de Souza W."/>
        </authorList>
    </citation>
    <scope>NUCLEOTIDE SEQUENCE [LARGE SCALE GENOMIC DNA]</scope>
    <source>
        <strain evidence="7">K</strain>
    </source>
</reference>
<keyword evidence="4" id="KW-0539">Nucleus</keyword>
<gene>
    <name evidence="7" type="ORF">TRFO_30396</name>
</gene>
<dbReference type="Gene3D" id="3.40.50.300">
    <property type="entry name" value="P-loop containing nucleotide triphosphate hydrolases"/>
    <property type="match status" value="1"/>
</dbReference>
<keyword evidence="8" id="KW-1185">Reference proteome</keyword>
<keyword evidence="2" id="KW-0547">Nucleotide-binding</keyword>
<dbReference type="VEuPathDB" id="TrichDB:TRFO_30396"/>
<dbReference type="InterPro" id="IPR014813">
    <property type="entry name" value="Gnl3_N_dom"/>
</dbReference>
<dbReference type="GO" id="GO:0005525">
    <property type="term" value="F:GTP binding"/>
    <property type="evidence" value="ECO:0007669"/>
    <property type="project" value="UniProtKB-KW"/>
</dbReference>
<name>A0A1J4JTZ1_9EUKA</name>
<feature type="domain" description="Guanine nucleotide-binding protein-like 3 N-terminal" evidence="6">
    <location>
        <begin position="5"/>
        <end position="54"/>
    </location>
</feature>
<dbReference type="Proteomes" id="UP000179807">
    <property type="component" value="Unassembled WGS sequence"/>
</dbReference>
<feature type="region of interest" description="Disordered" evidence="5">
    <location>
        <begin position="1"/>
        <end position="36"/>
    </location>
</feature>
<feature type="compositionally biased region" description="Basic residues" evidence="5">
    <location>
        <begin position="1"/>
        <end position="16"/>
    </location>
</feature>
<comment type="subcellular location">
    <subcellularLocation>
        <location evidence="1">Nucleus</location>
    </subcellularLocation>
</comment>
<sequence length="379" mass="42513">MASVIRKKAKAKRQRQRKEAKSKQYPKRSKKMLKAPQSLPFRDIIEAQVHESSRFLNEVIRPIESTRTVDKTKPFDKQVDQAKLQIMEMHKERVRSAGETFSELTNAIEQADAVVQILDARDPTACRLCEAENEVLQAKKKPMIFVINKIDLVPREAVVGWINELKSVAPTIAVSALNNQASMPVIQAVIASTAPNAKKIAIIGIAGVGKSTFCRYNPSLFIEVPSYTFIATTPEMELLQGCDCIDSMYDLAIQIMARKTDDDLFLALEIPAQETPDAVVKFLAKKWQMKPHIACKKFVEMFWNRSIPYFAIPSAEASVDGMEQTQIAALQVSLPVEMSAKVFVHLSKGDTIALDNKLLGVQDEDEEENDEEEEDESDE</sequence>
<dbReference type="OrthoDB" id="10266128at2759"/>
<dbReference type="GeneID" id="94842034"/>
<evidence type="ECO:0000256" key="1">
    <source>
        <dbReference type="ARBA" id="ARBA00004123"/>
    </source>
</evidence>
<feature type="region of interest" description="Disordered" evidence="5">
    <location>
        <begin position="357"/>
        <end position="379"/>
    </location>
</feature>
<dbReference type="RefSeq" id="XP_068355635.1">
    <property type="nucleotide sequence ID" value="XM_068507330.1"/>
</dbReference>
<evidence type="ECO:0000256" key="3">
    <source>
        <dbReference type="ARBA" id="ARBA00023134"/>
    </source>
</evidence>
<evidence type="ECO:0000313" key="8">
    <source>
        <dbReference type="Proteomes" id="UP000179807"/>
    </source>
</evidence>
<dbReference type="PANTHER" id="PTHR11089">
    <property type="entry name" value="GTP-BINDING PROTEIN-RELATED"/>
    <property type="match status" value="1"/>
</dbReference>
<evidence type="ECO:0000256" key="2">
    <source>
        <dbReference type="ARBA" id="ARBA00022741"/>
    </source>
</evidence>
<evidence type="ECO:0000259" key="6">
    <source>
        <dbReference type="Pfam" id="PF08701"/>
    </source>
</evidence>
<dbReference type="AlphaFoldDB" id="A0A1J4JTZ1"/>
<keyword evidence="3" id="KW-0342">GTP-binding</keyword>
<feature type="compositionally biased region" description="Basic residues" evidence="5">
    <location>
        <begin position="23"/>
        <end position="33"/>
    </location>
</feature>
<evidence type="ECO:0000313" key="7">
    <source>
        <dbReference type="EMBL" id="OHT02499.1"/>
    </source>
</evidence>
<evidence type="ECO:0000256" key="5">
    <source>
        <dbReference type="SAM" id="MobiDB-lite"/>
    </source>
</evidence>
<accession>A0A1J4JTZ1</accession>
<dbReference type="SUPFAM" id="SSF52540">
    <property type="entry name" value="P-loop containing nucleoside triphosphate hydrolases"/>
    <property type="match status" value="1"/>
</dbReference>
<dbReference type="PANTHER" id="PTHR11089:SF30">
    <property type="entry name" value="GUANINE NUCLEOTIDE-BINDING PROTEIN-LIKE 3 HOMOLOG"/>
    <property type="match status" value="1"/>
</dbReference>